<accession>A0ABM9MTH0</accession>
<evidence type="ECO:0000313" key="2">
    <source>
        <dbReference type="Proteomes" id="UP001314200"/>
    </source>
</evidence>
<dbReference type="Proteomes" id="UP001314200">
    <property type="component" value="Unassembled WGS sequence"/>
</dbReference>
<dbReference type="RefSeq" id="WP_338347876.1">
    <property type="nucleotide sequence ID" value="NZ_CAUZLY010000005.1"/>
</dbReference>
<protein>
    <submittedName>
        <fullName evidence="1">Uncharacterized protein</fullName>
    </submittedName>
</protein>
<evidence type="ECO:0000313" key="1">
    <source>
        <dbReference type="EMBL" id="CAK1238919.1"/>
    </source>
</evidence>
<keyword evidence="2" id="KW-1185">Reference proteome</keyword>
<comment type="caution">
    <text evidence="1">The sequence shown here is derived from an EMBL/GenBank/DDBJ whole genome shotgun (WGS) entry which is preliminary data.</text>
</comment>
<proteinExistence type="predicted"/>
<gene>
    <name evidence="1" type="ORF">R82641_BJNNKPBH_00662</name>
</gene>
<name>A0ABM9MTH0_9LACO</name>
<reference evidence="1 2" key="1">
    <citation type="submission" date="2023-10" db="EMBL/GenBank/DDBJ databases">
        <authorList>
            <person name="Botero Cardona J."/>
        </authorList>
    </citation>
    <scope>NUCLEOTIDE SEQUENCE [LARGE SCALE GENOMIC DNA]</scope>
    <source>
        <strain evidence="1 2">R-82641</strain>
    </source>
</reference>
<dbReference type="EMBL" id="CAUZLY010000005">
    <property type="protein sequence ID" value="CAK1238919.1"/>
    <property type="molecule type" value="Genomic_DNA"/>
</dbReference>
<organism evidence="1 2">
    <name type="scientific">Fructobacillus cardui</name>
    <dbReference type="NCBI Taxonomy" id="2893170"/>
    <lineage>
        <taxon>Bacteria</taxon>
        <taxon>Bacillati</taxon>
        <taxon>Bacillota</taxon>
        <taxon>Bacilli</taxon>
        <taxon>Lactobacillales</taxon>
        <taxon>Lactobacillaceae</taxon>
        <taxon>Fructobacillus</taxon>
    </lineage>
</organism>
<sequence>MPKTIKELSEEIGVSKQAINRFLTSDFRRQHVTTKTDNKVGALLIDKSGEALIKKRFSTDNDRQQTDNLLSVYSKDNLKISKEN</sequence>